<feature type="region of interest" description="Disordered" evidence="1">
    <location>
        <begin position="109"/>
        <end position="136"/>
    </location>
</feature>
<dbReference type="Proteomes" id="UP000738359">
    <property type="component" value="Unassembled WGS sequence"/>
</dbReference>
<proteinExistence type="predicted"/>
<sequence>SFQIRRPESTKRFAKAAEQLIGSINPLYPAIFTALNASIPYDMSDFADNGAILVLNNPTAATNNLTQVFCVGHKGKYYGTNHNPESPDAMISCRETRITVMANKAFKAKVEPEDPPPVASDPTESDPEETVDPDDPRAEYYEYAAFPYWYATDILKMYNSQAPTLMTLSEIAINNMTIDSLDEIDRDMPALLKAIADR</sequence>
<feature type="non-terminal residue" evidence="2">
    <location>
        <position position="1"/>
    </location>
</feature>
<name>A0A9P6IMX6_MORAP</name>
<dbReference type="OrthoDB" id="2425671at2759"/>
<comment type="caution">
    <text evidence="2">The sequence shown here is derived from an EMBL/GenBank/DDBJ whole genome shotgun (WGS) entry which is preliminary data.</text>
</comment>
<keyword evidence="3" id="KW-1185">Reference proteome</keyword>
<feature type="non-terminal residue" evidence="2">
    <location>
        <position position="198"/>
    </location>
</feature>
<evidence type="ECO:0000313" key="2">
    <source>
        <dbReference type="EMBL" id="KAF9938980.1"/>
    </source>
</evidence>
<dbReference type="AlphaFoldDB" id="A0A9P6IMX6"/>
<evidence type="ECO:0000256" key="1">
    <source>
        <dbReference type="SAM" id="MobiDB-lite"/>
    </source>
</evidence>
<gene>
    <name evidence="2" type="ORF">BGZ70_006491</name>
</gene>
<evidence type="ECO:0000313" key="3">
    <source>
        <dbReference type="Proteomes" id="UP000738359"/>
    </source>
</evidence>
<organism evidence="2 3">
    <name type="scientific">Mortierella alpina</name>
    <name type="common">Oleaginous fungus</name>
    <name type="synonym">Mortierella renispora</name>
    <dbReference type="NCBI Taxonomy" id="64518"/>
    <lineage>
        <taxon>Eukaryota</taxon>
        <taxon>Fungi</taxon>
        <taxon>Fungi incertae sedis</taxon>
        <taxon>Mucoromycota</taxon>
        <taxon>Mortierellomycotina</taxon>
        <taxon>Mortierellomycetes</taxon>
        <taxon>Mortierellales</taxon>
        <taxon>Mortierellaceae</taxon>
        <taxon>Mortierella</taxon>
    </lineage>
</organism>
<protein>
    <submittedName>
        <fullName evidence="2">Uncharacterized protein</fullName>
    </submittedName>
</protein>
<feature type="compositionally biased region" description="Acidic residues" evidence="1">
    <location>
        <begin position="123"/>
        <end position="133"/>
    </location>
</feature>
<accession>A0A9P6IMX6</accession>
<reference evidence="2" key="1">
    <citation type="journal article" date="2020" name="Fungal Divers.">
        <title>Resolving the Mortierellaceae phylogeny through synthesis of multi-gene phylogenetics and phylogenomics.</title>
        <authorList>
            <person name="Vandepol N."/>
            <person name="Liber J."/>
            <person name="Desiro A."/>
            <person name="Na H."/>
            <person name="Kennedy M."/>
            <person name="Barry K."/>
            <person name="Grigoriev I.V."/>
            <person name="Miller A.N."/>
            <person name="O'Donnell K."/>
            <person name="Stajich J.E."/>
            <person name="Bonito G."/>
        </authorList>
    </citation>
    <scope>NUCLEOTIDE SEQUENCE</scope>
    <source>
        <strain evidence="2">CK1249</strain>
    </source>
</reference>
<dbReference type="EMBL" id="JAAAHY010003669">
    <property type="protein sequence ID" value="KAF9938980.1"/>
    <property type="molecule type" value="Genomic_DNA"/>
</dbReference>